<reference evidence="1 2" key="1">
    <citation type="submission" date="2024-02" db="EMBL/GenBank/DDBJ databases">
        <title>Chromosome-scale genome assembly of the rough periwinkle Littorina saxatilis.</title>
        <authorList>
            <person name="De Jode A."/>
            <person name="Faria R."/>
            <person name="Formenti G."/>
            <person name="Sims Y."/>
            <person name="Smith T.P."/>
            <person name="Tracey A."/>
            <person name="Wood J.M.D."/>
            <person name="Zagrodzka Z.B."/>
            <person name="Johannesson K."/>
            <person name="Butlin R.K."/>
            <person name="Leder E.H."/>
        </authorList>
    </citation>
    <scope>NUCLEOTIDE SEQUENCE [LARGE SCALE GENOMIC DNA]</scope>
    <source>
        <strain evidence="1">Snail1</strain>
        <tissue evidence="1">Muscle</tissue>
    </source>
</reference>
<evidence type="ECO:0000313" key="1">
    <source>
        <dbReference type="EMBL" id="KAK7110990.1"/>
    </source>
</evidence>
<comment type="caution">
    <text evidence="1">The sequence shown here is derived from an EMBL/GenBank/DDBJ whole genome shotgun (WGS) entry which is preliminary data.</text>
</comment>
<organism evidence="1 2">
    <name type="scientific">Littorina saxatilis</name>
    <dbReference type="NCBI Taxonomy" id="31220"/>
    <lineage>
        <taxon>Eukaryota</taxon>
        <taxon>Metazoa</taxon>
        <taxon>Spiralia</taxon>
        <taxon>Lophotrochozoa</taxon>
        <taxon>Mollusca</taxon>
        <taxon>Gastropoda</taxon>
        <taxon>Caenogastropoda</taxon>
        <taxon>Littorinimorpha</taxon>
        <taxon>Littorinoidea</taxon>
        <taxon>Littorinidae</taxon>
        <taxon>Littorina</taxon>
    </lineage>
</organism>
<proteinExistence type="predicted"/>
<keyword evidence="2" id="KW-1185">Reference proteome</keyword>
<gene>
    <name evidence="1" type="ORF">V1264_014778</name>
</gene>
<protein>
    <submittedName>
        <fullName evidence="1">Uncharacterized protein</fullName>
    </submittedName>
</protein>
<dbReference type="Proteomes" id="UP001374579">
    <property type="component" value="Unassembled WGS sequence"/>
</dbReference>
<evidence type="ECO:0000313" key="2">
    <source>
        <dbReference type="Proteomes" id="UP001374579"/>
    </source>
</evidence>
<name>A0AAN9GLE0_9CAEN</name>
<dbReference type="EMBL" id="JBAMIC010000003">
    <property type="protein sequence ID" value="KAK7110990.1"/>
    <property type="molecule type" value="Genomic_DNA"/>
</dbReference>
<accession>A0AAN9GLE0</accession>
<sequence length="185" mass="20558">MAAHSDNGRDFSKLNCESLREYLKARGISATGYCKQSLVRLATCARGLSLETDPDSSNVDVASQVKSSLQGLNFPVLGPFTLPFSDDFSLTPMIGLIDVFNYLIDSRTDFDKKATKAYKSYEDYRLFHDGHVLELKCWNNERLTSRTSTRVSGDTCNISQTCSGNARRKSICNPCNREGNGKTCK</sequence>
<dbReference type="AlphaFoldDB" id="A0AAN9GLE0"/>